<evidence type="ECO:0000256" key="3">
    <source>
        <dbReference type="ARBA" id="ARBA00022475"/>
    </source>
</evidence>
<protein>
    <recommendedName>
        <fullName evidence="8">ATPase AAA-type core domain-containing protein</fullName>
    </recommendedName>
</protein>
<organism evidence="9 10">
    <name type="scientific">Nematostella vectensis</name>
    <name type="common">Starlet sea anemone</name>
    <dbReference type="NCBI Taxonomy" id="45351"/>
    <lineage>
        <taxon>Eukaryota</taxon>
        <taxon>Metazoa</taxon>
        <taxon>Cnidaria</taxon>
        <taxon>Anthozoa</taxon>
        <taxon>Hexacorallia</taxon>
        <taxon>Actiniaria</taxon>
        <taxon>Edwardsiidae</taxon>
        <taxon>Nematostella</taxon>
    </lineage>
</organism>
<keyword evidence="2" id="KW-0813">Transport</keyword>
<dbReference type="EMBL" id="DS469633">
    <property type="protein sequence ID" value="EDO38085.1"/>
    <property type="molecule type" value="Genomic_DNA"/>
</dbReference>
<evidence type="ECO:0000256" key="4">
    <source>
        <dbReference type="ARBA" id="ARBA00022519"/>
    </source>
</evidence>
<keyword evidence="3" id="KW-1003">Cell membrane</keyword>
<evidence type="ECO:0000259" key="8">
    <source>
        <dbReference type="Pfam" id="PF13304"/>
    </source>
</evidence>
<name>A7SDW9_NEMVE</name>
<dbReference type="GO" id="GO:0005524">
    <property type="term" value="F:ATP binding"/>
    <property type="evidence" value="ECO:0007669"/>
    <property type="project" value="InterPro"/>
</dbReference>
<dbReference type="PANTHER" id="PTHR43297">
    <property type="entry name" value="OLIGOPEPTIDE TRANSPORT ATP-BINDING PROTEIN APPD"/>
    <property type="match status" value="1"/>
</dbReference>
<dbReference type="InterPro" id="IPR027417">
    <property type="entry name" value="P-loop_NTPase"/>
</dbReference>
<dbReference type="InterPro" id="IPR003959">
    <property type="entry name" value="ATPase_AAA_core"/>
</dbReference>
<reference evidence="9 10" key="1">
    <citation type="journal article" date="2007" name="Science">
        <title>Sea anemone genome reveals ancestral eumetazoan gene repertoire and genomic organization.</title>
        <authorList>
            <person name="Putnam N.H."/>
            <person name="Srivastava M."/>
            <person name="Hellsten U."/>
            <person name="Dirks B."/>
            <person name="Chapman J."/>
            <person name="Salamov A."/>
            <person name="Terry A."/>
            <person name="Shapiro H."/>
            <person name="Lindquist E."/>
            <person name="Kapitonov V.V."/>
            <person name="Jurka J."/>
            <person name="Genikhovich G."/>
            <person name="Grigoriev I.V."/>
            <person name="Lucas S.M."/>
            <person name="Steele R.E."/>
            <person name="Finnerty J.R."/>
            <person name="Technau U."/>
            <person name="Martindale M.Q."/>
            <person name="Rokhsar D.S."/>
        </authorList>
    </citation>
    <scope>NUCLEOTIDE SEQUENCE [LARGE SCALE GENOMIC DNA]</scope>
    <source>
        <strain evidence="10">CH2 X CH6</strain>
    </source>
</reference>
<dbReference type="Proteomes" id="UP000001593">
    <property type="component" value="Unassembled WGS sequence"/>
</dbReference>
<evidence type="ECO:0000256" key="1">
    <source>
        <dbReference type="ARBA" id="ARBA00004370"/>
    </source>
</evidence>
<dbReference type="SUPFAM" id="SSF52540">
    <property type="entry name" value="P-loop containing nucleoside triphosphate hydrolases"/>
    <property type="match status" value="1"/>
</dbReference>
<keyword evidence="5" id="KW-1278">Translocase</keyword>
<evidence type="ECO:0000256" key="5">
    <source>
        <dbReference type="ARBA" id="ARBA00022967"/>
    </source>
</evidence>
<dbReference type="Gene3D" id="3.40.50.300">
    <property type="entry name" value="P-loop containing nucleotide triphosphate hydrolases"/>
    <property type="match status" value="2"/>
</dbReference>
<dbReference type="PANTHER" id="PTHR43297:SF14">
    <property type="entry name" value="ATPASE AAA-TYPE CORE DOMAIN-CONTAINING PROTEIN"/>
    <property type="match status" value="1"/>
</dbReference>
<dbReference type="GO" id="GO:0022857">
    <property type="term" value="F:transmembrane transporter activity"/>
    <property type="evidence" value="ECO:0000318"/>
    <property type="project" value="GO_Central"/>
</dbReference>
<dbReference type="InParanoid" id="A7SDW9"/>
<evidence type="ECO:0000313" key="9">
    <source>
        <dbReference type="EMBL" id="EDO38085.1"/>
    </source>
</evidence>
<dbReference type="OMA" id="FKGRHEL"/>
<sequence>MLRRVVVENYVIFKGRHELDFMGRDGCNFYTFVGENASGKSSLVALIKAASNLQEEGPDFEVIDNCKESKVVCEFEFKNGAELIRHCDHCNEASATQLVSPGLSSWFSDDILKIPTPFFDQIFEYCRGGTKRIQVLAGHRHQSLPQTTESSRRKENEVDRISNSQFLYILMDDGILVATKSGGHLITGFHEPLPAGVNPADWVPQKSFLINRREVPYASEAITDGEVSTNTSCASLDDLFHSNMPRNASMQSNISMEMTAHDQSDEGVRLRHASIDSCRSSLASVLLKRPAWRRQSSYGGLAWSNYHELKKIIVAELLHDFPDESVTEIHPLFHEIIGDKSITFETPKGEDVFQVMDNKTKRVMRRIPEGLFSAFIIAALLVKPSTRNVILDEPTRGMHPLQTRRLRNILMRESVRRRKCIIATTHSPELLDCDRITLIWRFQLLPDGYCQIRRVTARYSERELLFIVLEHAVTRYLSLRDTGAPEVREIFFSRHIIWVEGESDKRFIEALLGLFDEGRGALFKALQVERAERSFSNEDSNRSLSPDWTPPRSRSPSPTPSHRGNDAYVQKLLQDPAYERKYYTAEELGMIQEAVRSCKVLSVGGKMNLWKGAAICRDLHIPYAIICDLDAIVPNSRENSIQSQFERAEGDWYSASIPHAKAKLVDEEEAPASKAIDETEHAQLAKLRSLRTVGEVIRFYEQNHYIFAWWPMGGEIEDAVRLTKAQFGKKLWPDMLSEEIKSFILSLIDPRKLLIKNPKDKEASKGPNLEILRCIYFIIRFFKETLEKIS</sequence>
<evidence type="ECO:0000256" key="6">
    <source>
        <dbReference type="ARBA" id="ARBA00023136"/>
    </source>
</evidence>
<accession>A7SDW9</accession>
<proteinExistence type="predicted"/>
<evidence type="ECO:0000256" key="7">
    <source>
        <dbReference type="SAM" id="MobiDB-lite"/>
    </source>
</evidence>
<dbReference type="InterPro" id="IPR050388">
    <property type="entry name" value="ABC_Ni/Peptide_Import"/>
</dbReference>
<feature type="domain" description="ATPase AAA-type core" evidence="8">
    <location>
        <begin position="335"/>
        <end position="432"/>
    </location>
</feature>
<dbReference type="GO" id="GO:0016887">
    <property type="term" value="F:ATP hydrolysis activity"/>
    <property type="evidence" value="ECO:0007669"/>
    <property type="project" value="InterPro"/>
</dbReference>
<comment type="subcellular location">
    <subcellularLocation>
        <location evidence="1">Membrane</location>
    </subcellularLocation>
</comment>
<gene>
    <name evidence="9" type="ORF">NEMVEDRAFT_v1g210758</name>
</gene>
<dbReference type="HOGENOM" id="CLU_355379_0_0_1"/>
<keyword evidence="6" id="KW-0472">Membrane</keyword>
<dbReference type="AlphaFoldDB" id="A7SDW9"/>
<evidence type="ECO:0000256" key="2">
    <source>
        <dbReference type="ARBA" id="ARBA00022448"/>
    </source>
</evidence>
<feature type="region of interest" description="Disordered" evidence="7">
    <location>
        <begin position="537"/>
        <end position="566"/>
    </location>
</feature>
<dbReference type="Pfam" id="PF13304">
    <property type="entry name" value="AAA_21"/>
    <property type="match status" value="1"/>
</dbReference>
<dbReference type="GO" id="GO:0016020">
    <property type="term" value="C:membrane"/>
    <property type="evidence" value="ECO:0007669"/>
    <property type="project" value="UniProtKB-SubCell"/>
</dbReference>
<keyword evidence="4" id="KW-0997">Cell inner membrane</keyword>
<keyword evidence="10" id="KW-1185">Reference proteome</keyword>
<evidence type="ECO:0000313" key="10">
    <source>
        <dbReference type="Proteomes" id="UP000001593"/>
    </source>
</evidence>